<dbReference type="SUPFAM" id="SSF47413">
    <property type="entry name" value="lambda repressor-like DNA-binding domains"/>
    <property type="match status" value="1"/>
</dbReference>
<evidence type="ECO:0000256" key="1">
    <source>
        <dbReference type="ARBA" id="ARBA00023125"/>
    </source>
</evidence>
<dbReference type="PROSITE" id="PS50943">
    <property type="entry name" value="HTH_CROC1"/>
    <property type="match status" value="1"/>
</dbReference>
<dbReference type="GO" id="GO:0005829">
    <property type="term" value="C:cytosol"/>
    <property type="evidence" value="ECO:0007669"/>
    <property type="project" value="TreeGrafter"/>
</dbReference>
<dbReference type="GO" id="GO:0003700">
    <property type="term" value="F:DNA-binding transcription factor activity"/>
    <property type="evidence" value="ECO:0007669"/>
    <property type="project" value="TreeGrafter"/>
</dbReference>
<dbReference type="AlphaFoldDB" id="A0A220U2Z4"/>
<dbReference type="GO" id="GO:0003677">
    <property type="term" value="F:DNA binding"/>
    <property type="evidence" value="ECO:0007669"/>
    <property type="project" value="UniProtKB-KW"/>
</dbReference>
<proteinExistence type="predicted"/>
<evidence type="ECO:0000313" key="3">
    <source>
        <dbReference type="EMBL" id="ASK62470.1"/>
    </source>
</evidence>
<dbReference type="Pfam" id="PF07883">
    <property type="entry name" value="Cupin_2"/>
    <property type="match status" value="1"/>
</dbReference>
<evidence type="ECO:0000259" key="2">
    <source>
        <dbReference type="PROSITE" id="PS50943"/>
    </source>
</evidence>
<evidence type="ECO:0000313" key="4">
    <source>
        <dbReference type="Proteomes" id="UP000198312"/>
    </source>
</evidence>
<dbReference type="InterPro" id="IPR011051">
    <property type="entry name" value="RmlC_Cupin_sf"/>
</dbReference>
<dbReference type="Gene3D" id="1.10.260.40">
    <property type="entry name" value="lambda repressor-like DNA-binding domains"/>
    <property type="match status" value="1"/>
</dbReference>
<dbReference type="OrthoDB" id="34624at2"/>
<dbReference type="EMBL" id="CP022315">
    <property type="protein sequence ID" value="ASK62470.1"/>
    <property type="molecule type" value="Genomic_DNA"/>
</dbReference>
<dbReference type="InterPro" id="IPR014710">
    <property type="entry name" value="RmlC-like_jellyroll"/>
</dbReference>
<dbReference type="PANTHER" id="PTHR46797:SF1">
    <property type="entry name" value="METHYLPHOSPHONATE SYNTHASE"/>
    <property type="match status" value="1"/>
</dbReference>
<dbReference type="CDD" id="cd00093">
    <property type="entry name" value="HTH_XRE"/>
    <property type="match status" value="1"/>
</dbReference>
<dbReference type="KEGG" id="vil:CFK37_10075"/>
<dbReference type="Pfam" id="PF01381">
    <property type="entry name" value="HTH_3"/>
    <property type="match status" value="1"/>
</dbReference>
<name>A0A220U2Z4_9BACI</name>
<keyword evidence="1" id="KW-0238">DNA-binding</keyword>
<dbReference type="PANTHER" id="PTHR46797">
    <property type="entry name" value="HTH-TYPE TRANSCRIPTIONAL REGULATOR"/>
    <property type="match status" value="1"/>
</dbReference>
<keyword evidence="4" id="KW-1185">Reference proteome</keyword>
<protein>
    <recommendedName>
        <fullName evidence="2">HTH cro/C1-type domain-containing protein</fullName>
    </recommendedName>
</protein>
<feature type="domain" description="HTH cro/C1-type" evidence="2">
    <location>
        <begin position="15"/>
        <end position="69"/>
    </location>
</feature>
<dbReference type="Proteomes" id="UP000198312">
    <property type="component" value="Chromosome"/>
</dbReference>
<sequence>MEGHFIDFSLIGNRVRQARLNKQLTQQELSERCGFTKSLLSKIENGRISVAIASLSKIADNLELPISWFIEQHEEEDLVIVPADKRDVVSERDDMGYSFETLANFSRFSPIEPTIITIDPSLKRVEPYHHKENEFIYILEGKVRLSYDNSIHLMHKNDSAYFKGEKPHIFLPANNDRARVLTIFIRQA</sequence>
<dbReference type="SUPFAM" id="SSF51182">
    <property type="entry name" value="RmlC-like cupins"/>
    <property type="match status" value="1"/>
</dbReference>
<dbReference type="InterPro" id="IPR050807">
    <property type="entry name" value="TransReg_Diox_bact_type"/>
</dbReference>
<accession>A0A220U2Z4</accession>
<organism evidence="3 4">
    <name type="scientific">Virgibacillus phasianinus</name>
    <dbReference type="NCBI Taxonomy" id="2017483"/>
    <lineage>
        <taxon>Bacteria</taxon>
        <taxon>Bacillati</taxon>
        <taxon>Bacillota</taxon>
        <taxon>Bacilli</taxon>
        <taxon>Bacillales</taxon>
        <taxon>Bacillaceae</taxon>
        <taxon>Virgibacillus</taxon>
    </lineage>
</organism>
<dbReference type="CDD" id="cd02209">
    <property type="entry name" value="cupin_XRE_C"/>
    <property type="match status" value="1"/>
</dbReference>
<dbReference type="SMART" id="SM00530">
    <property type="entry name" value="HTH_XRE"/>
    <property type="match status" value="1"/>
</dbReference>
<dbReference type="InterPro" id="IPR001387">
    <property type="entry name" value="Cro/C1-type_HTH"/>
</dbReference>
<dbReference type="InterPro" id="IPR013096">
    <property type="entry name" value="Cupin_2"/>
</dbReference>
<dbReference type="Gene3D" id="2.60.120.10">
    <property type="entry name" value="Jelly Rolls"/>
    <property type="match status" value="1"/>
</dbReference>
<gene>
    <name evidence="3" type="ORF">CFK37_10075</name>
</gene>
<reference evidence="3 4" key="1">
    <citation type="submission" date="2017-07" db="EMBL/GenBank/DDBJ databases">
        <title>Virgibacillus sp. LM2416.</title>
        <authorList>
            <person name="Tak E.J."/>
            <person name="Bae J.-W."/>
        </authorList>
    </citation>
    <scope>NUCLEOTIDE SEQUENCE [LARGE SCALE GENOMIC DNA]</scope>
    <source>
        <strain evidence="3 4">LM2416</strain>
    </source>
</reference>
<dbReference type="InterPro" id="IPR010982">
    <property type="entry name" value="Lambda_DNA-bd_dom_sf"/>
</dbReference>